<evidence type="ECO:0000256" key="1">
    <source>
        <dbReference type="ARBA" id="ARBA00004442"/>
    </source>
</evidence>
<evidence type="ECO:0000256" key="4">
    <source>
        <dbReference type="SAM" id="SignalP"/>
    </source>
</evidence>
<dbReference type="SUPFAM" id="SSF56935">
    <property type="entry name" value="Porins"/>
    <property type="match status" value="1"/>
</dbReference>
<reference evidence="7" key="1">
    <citation type="journal article" date="2020" name="MBio">
        <title>Horizontal gene transfer to a defensive symbiont with a reduced genome amongst a multipartite beetle microbiome.</title>
        <authorList>
            <person name="Waterworth S.C."/>
            <person name="Florez L.V."/>
            <person name="Rees E.R."/>
            <person name="Hertweck C."/>
            <person name="Kaltenpoth M."/>
            <person name="Kwan J.C."/>
        </authorList>
    </citation>
    <scope>NUCLEOTIDE SEQUENCE [LARGE SCALE GENOMIC DNA]</scope>
</reference>
<dbReference type="EMBL" id="WNDQ01000016">
    <property type="protein sequence ID" value="KAF1021995.1"/>
    <property type="molecule type" value="Genomic_DNA"/>
</dbReference>
<dbReference type="InterPro" id="IPR040640">
    <property type="entry name" value="MyoX_N_SH3"/>
</dbReference>
<keyword evidence="4" id="KW-0732">Signal</keyword>
<dbReference type="Gene3D" id="2.40.170.20">
    <property type="entry name" value="TonB-dependent receptor, beta-barrel domain"/>
    <property type="match status" value="1"/>
</dbReference>
<dbReference type="InterPro" id="IPR036942">
    <property type="entry name" value="Beta-barrel_TonB_sf"/>
</dbReference>
<feature type="domain" description="Myosin X N-terminal SH3" evidence="5">
    <location>
        <begin position="40"/>
        <end position="77"/>
    </location>
</feature>
<dbReference type="Pfam" id="PF04338">
    <property type="entry name" value="DUF481"/>
    <property type="match status" value="1"/>
</dbReference>
<keyword evidence="3" id="KW-0998">Cell outer membrane</keyword>
<dbReference type="AlphaFoldDB" id="A0A7V8JQQ0"/>
<organism evidence="6 7">
    <name type="scientific">Paracidovorax wautersii</name>
    <dbReference type="NCBI Taxonomy" id="1177982"/>
    <lineage>
        <taxon>Bacteria</taxon>
        <taxon>Pseudomonadati</taxon>
        <taxon>Pseudomonadota</taxon>
        <taxon>Betaproteobacteria</taxon>
        <taxon>Burkholderiales</taxon>
        <taxon>Comamonadaceae</taxon>
        <taxon>Paracidovorax</taxon>
    </lineage>
</organism>
<accession>A0A7V8JQQ0</accession>
<evidence type="ECO:0000256" key="3">
    <source>
        <dbReference type="ARBA" id="ARBA00023237"/>
    </source>
</evidence>
<dbReference type="Proteomes" id="UP000461670">
    <property type="component" value="Unassembled WGS sequence"/>
</dbReference>
<feature type="signal peptide" evidence="4">
    <location>
        <begin position="1"/>
        <end position="37"/>
    </location>
</feature>
<proteinExistence type="predicted"/>
<dbReference type="InterPro" id="IPR007433">
    <property type="entry name" value="DUF481"/>
</dbReference>
<evidence type="ECO:0000313" key="7">
    <source>
        <dbReference type="Proteomes" id="UP000461670"/>
    </source>
</evidence>
<evidence type="ECO:0000313" key="6">
    <source>
        <dbReference type="EMBL" id="KAF1021995.1"/>
    </source>
</evidence>
<feature type="chain" id="PRO_5031075583" description="Myosin X N-terminal SH3 domain-containing protein" evidence="4">
    <location>
        <begin position="38"/>
        <end position="356"/>
    </location>
</feature>
<keyword evidence="2" id="KW-0472">Membrane</keyword>
<name>A0A7V8JQQ0_9BURK</name>
<protein>
    <recommendedName>
        <fullName evidence="5">Myosin X N-terminal SH3 domain-containing protein</fullName>
    </recommendedName>
</protein>
<comment type="caution">
    <text evidence="6">The sequence shown here is derived from an EMBL/GenBank/DDBJ whole genome shotgun (WGS) entry which is preliminary data.</text>
</comment>
<evidence type="ECO:0000256" key="2">
    <source>
        <dbReference type="ARBA" id="ARBA00023136"/>
    </source>
</evidence>
<dbReference type="GO" id="GO:0009279">
    <property type="term" value="C:cell outer membrane"/>
    <property type="evidence" value="ECO:0007669"/>
    <property type="project" value="UniProtKB-SubCell"/>
</dbReference>
<dbReference type="Pfam" id="PF18597">
    <property type="entry name" value="SH3_19"/>
    <property type="match status" value="1"/>
</dbReference>
<gene>
    <name evidence="6" type="ORF">GAK30_01498</name>
</gene>
<comment type="subcellular location">
    <subcellularLocation>
        <location evidence="1">Cell outer membrane</location>
    </subcellularLocation>
</comment>
<sequence>MRLSLARHVHFFVSALRRLAAILAASLALGATASAWADTVWLFNGDRLTGTIQSIDSGVLVMRTDYGGDIRVQTSHIRTLESISELVVLESGPGRQYRARLLPSNDGATAAARTDEAEPAPPETVTLDALERVSRPHDRLLDTAIKGRVDLSANHTSASSTTQSISAALSLEGRHSQWRHQLDAQYAHSKDDDNTSTSNYAGDYVLDRFLGEQAFWQGRASHKRDFVEELDRQTAYGTGPGYQFWDDELGAFSLSGLVGRVHYGYSDGHSEAFYAASLRWNYNRYLRGRQFELYSKGEVSRPLDDSADYAFSGEAGVRYNVTDWMSLYIKYQRDFIGGTRQDLNETRYGTGVGVLW</sequence>
<evidence type="ECO:0000259" key="5">
    <source>
        <dbReference type="Pfam" id="PF18597"/>
    </source>
</evidence>